<sequence length="119" mass="12512">MDASQVSRNPDDLALDDMLMVMAGCFCEWVAFPSSQEGWAVSIPVQVLGLNYSSVKSEHLGAPLAPPPTWSSLMPVYFPSLFLFPASLAAAAAAPQAASAASRITPPGLDFGHFGSRSI</sequence>
<gene>
    <name evidence="1" type="ORF">THAOC_07776</name>
</gene>
<keyword evidence="2" id="KW-1185">Reference proteome</keyword>
<dbReference type="Proteomes" id="UP000266841">
    <property type="component" value="Unassembled WGS sequence"/>
</dbReference>
<organism evidence="1 2">
    <name type="scientific">Thalassiosira oceanica</name>
    <name type="common">Marine diatom</name>
    <dbReference type="NCBI Taxonomy" id="159749"/>
    <lineage>
        <taxon>Eukaryota</taxon>
        <taxon>Sar</taxon>
        <taxon>Stramenopiles</taxon>
        <taxon>Ochrophyta</taxon>
        <taxon>Bacillariophyta</taxon>
        <taxon>Coscinodiscophyceae</taxon>
        <taxon>Thalassiosirophycidae</taxon>
        <taxon>Thalassiosirales</taxon>
        <taxon>Thalassiosiraceae</taxon>
        <taxon>Thalassiosira</taxon>
    </lineage>
</organism>
<protein>
    <submittedName>
        <fullName evidence="1">Uncharacterized protein</fullName>
    </submittedName>
</protein>
<evidence type="ECO:0000313" key="1">
    <source>
        <dbReference type="EMBL" id="EJK70835.1"/>
    </source>
</evidence>
<name>K0SZH2_THAOC</name>
<dbReference type="AlphaFoldDB" id="K0SZH2"/>
<accession>K0SZH2</accession>
<dbReference type="EMBL" id="AGNL01007993">
    <property type="protein sequence ID" value="EJK70835.1"/>
    <property type="molecule type" value="Genomic_DNA"/>
</dbReference>
<evidence type="ECO:0000313" key="2">
    <source>
        <dbReference type="Proteomes" id="UP000266841"/>
    </source>
</evidence>
<proteinExistence type="predicted"/>
<reference evidence="1 2" key="1">
    <citation type="journal article" date="2012" name="Genome Biol.">
        <title>Genome and low-iron response of an oceanic diatom adapted to chronic iron limitation.</title>
        <authorList>
            <person name="Lommer M."/>
            <person name="Specht M."/>
            <person name="Roy A.S."/>
            <person name="Kraemer L."/>
            <person name="Andreson R."/>
            <person name="Gutowska M.A."/>
            <person name="Wolf J."/>
            <person name="Bergner S.V."/>
            <person name="Schilhabel M.B."/>
            <person name="Klostermeier U.C."/>
            <person name="Beiko R.G."/>
            <person name="Rosenstiel P."/>
            <person name="Hippler M."/>
            <person name="Laroche J."/>
        </authorList>
    </citation>
    <scope>NUCLEOTIDE SEQUENCE [LARGE SCALE GENOMIC DNA]</scope>
    <source>
        <strain evidence="1 2">CCMP1005</strain>
    </source>
</reference>
<comment type="caution">
    <text evidence="1">The sequence shown here is derived from an EMBL/GenBank/DDBJ whole genome shotgun (WGS) entry which is preliminary data.</text>
</comment>